<dbReference type="EMBL" id="REGN01009191">
    <property type="protein sequence ID" value="RNA01738.1"/>
    <property type="molecule type" value="Genomic_DNA"/>
</dbReference>
<proteinExistence type="predicted"/>
<keyword evidence="1" id="KW-1133">Transmembrane helix</keyword>
<reference evidence="2 3" key="1">
    <citation type="journal article" date="2018" name="Sci. Rep.">
        <title>Genomic signatures of local adaptation to the degree of environmental predictability in rotifers.</title>
        <authorList>
            <person name="Franch-Gras L."/>
            <person name="Hahn C."/>
            <person name="Garcia-Roger E.M."/>
            <person name="Carmona M.J."/>
            <person name="Serra M."/>
            <person name="Gomez A."/>
        </authorList>
    </citation>
    <scope>NUCLEOTIDE SEQUENCE [LARGE SCALE GENOMIC DNA]</scope>
    <source>
        <strain evidence="2">HYR1</strain>
    </source>
</reference>
<dbReference type="Proteomes" id="UP000276133">
    <property type="component" value="Unassembled WGS sequence"/>
</dbReference>
<organism evidence="2 3">
    <name type="scientific">Brachionus plicatilis</name>
    <name type="common">Marine rotifer</name>
    <name type="synonym">Brachionus muelleri</name>
    <dbReference type="NCBI Taxonomy" id="10195"/>
    <lineage>
        <taxon>Eukaryota</taxon>
        <taxon>Metazoa</taxon>
        <taxon>Spiralia</taxon>
        <taxon>Gnathifera</taxon>
        <taxon>Rotifera</taxon>
        <taxon>Eurotatoria</taxon>
        <taxon>Monogononta</taxon>
        <taxon>Pseudotrocha</taxon>
        <taxon>Ploima</taxon>
        <taxon>Brachionidae</taxon>
        <taxon>Brachionus</taxon>
    </lineage>
</organism>
<evidence type="ECO:0000313" key="3">
    <source>
        <dbReference type="Proteomes" id="UP000276133"/>
    </source>
</evidence>
<accession>A0A3M7PSU6</accession>
<evidence type="ECO:0000313" key="2">
    <source>
        <dbReference type="EMBL" id="RNA01738.1"/>
    </source>
</evidence>
<sequence length="65" mass="7524">MLNFLKLKFDWRELNSFFSAFSSMVYLGLLTFFFCITFSVVFGDGVGKFCEGEISIYEIARVPDE</sequence>
<feature type="transmembrane region" description="Helical" evidence="1">
    <location>
        <begin position="20"/>
        <end position="42"/>
    </location>
</feature>
<evidence type="ECO:0000256" key="1">
    <source>
        <dbReference type="SAM" id="Phobius"/>
    </source>
</evidence>
<dbReference type="AlphaFoldDB" id="A0A3M7PSU6"/>
<keyword evidence="1" id="KW-0472">Membrane</keyword>
<gene>
    <name evidence="2" type="ORF">BpHYR1_015617</name>
</gene>
<keyword evidence="1" id="KW-0812">Transmembrane</keyword>
<comment type="caution">
    <text evidence="2">The sequence shown here is derived from an EMBL/GenBank/DDBJ whole genome shotgun (WGS) entry which is preliminary data.</text>
</comment>
<protein>
    <submittedName>
        <fullName evidence="2">Uncharacterized protein</fullName>
    </submittedName>
</protein>
<name>A0A3M7PSU6_BRAPC</name>
<keyword evidence="3" id="KW-1185">Reference proteome</keyword>